<dbReference type="Proteomes" id="UP000184267">
    <property type="component" value="Unassembled WGS sequence"/>
</dbReference>
<organism evidence="1 2">
    <name type="scientific">Trametes pubescens</name>
    <name type="common">White-rot fungus</name>
    <dbReference type="NCBI Taxonomy" id="154538"/>
    <lineage>
        <taxon>Eukaryota</taxon>
        <taxon>Fungi</taxon>
        <taxon>Dikarya</taxon>
        <taxon>Basidiomycota</taxon>
        <taxon>Agaricomycotina</taxon>
        <taxon>Agaricomycetes</taxon>
        <taxon>Polyporales</taxon>
        <taxon>Polyporaceae</taxon>
        <taxon>Trametes</taxon>
    </lineage>
</organism>
<sequence length="153" mass="17000">MPDPRARKLATNLRIYGDLLQPDTGAYVVTHLNCRHDVVALHCRHAIVFVAGNNAPHTGTRGRMDVRGHAQDLFGVRSGWADQGWKIPTSYALPAWLYRSLVVPGGRSYGLWRAVRLNSTVVHCVKESLMRKAEEGAVTRISQADFPSDHLCT</sequence>
<dbReference type="EMBL" id="MNAD01001519">
    <property type="protein sequence ID" value="OJT04718.1"/>
    <property type="molecule type" value="Genomic_DNA"/>
</dbReference>
<evidence type="ECO:0000313" key="2">
    <source>
        <dbReference type="Proteomes" id="UP000184267"/>
    </source>
</evidence>
<dbReference type="AlphaFoldDB" id="A0A1M2VAT4"/>
<reference evidence="1 2" key="1">
    <citation type="submission" date="2016-10" db="EMBL/GenBank/DDBJ databases">
        <title>Genome sequence of the basidiomycete white-rot fungus Trametes pubescens.</title>
        <authorList>
            <person name="Makela M.R."/>
            <person name="Granchi Z."/>
            <person name="Peng M."/>
            <person name="De Vries R.P."/>
            <person name="Grigoriev I."/>
            <person name="Riley R."/>
            <person name="Hilden K."/>
        </authorList>
    </citation>
    <scope>NUCLEOTIDE SEQUENCE [LARGE SCALE GENOMIC DNA]</scope>
    <source>
        <strain evidence="1 2">FBCC735</strain>
    </source>
</reference>
<gene>
    <name evidence="1" type="ORF">TRAPUB_4512</name>
</gene>
<keyword evidence="2" id="KW-1185">Reference proteome</keyword>
<protein>
    <submittedName>
        <fullName evidence="1">Uncharacterized protein</fullName>
    </submittedName>
</protein>
<comment type="caution">
    <text evidence="1">The sequence shown here is derived from an EMBL/GenBank/DDBJ whole genome shotgun (WGS) entry which is preliminary data.</text>
</comment>
<accession>A0A1M2VAT4</accession>
<proteinExistence type="predicted"/>
<evidence type="ECO:0000313" key="1">
    <source>
        <dbReference type="EMBL" id="OJT04718.1"/>
    </source>
</evidence>
<name>A0A1M2VAT4_TRAPU</name>